<evidence type="ECO:0000256" key="1">
    <source>
        <dbReference type="SAM" id="Phobius"/>
    </source>
</evidence>
<organism evidence="2 3">
    <name type="scientific">Leifsonia shinshuensis</name>
    <dbReference type="NCBI Taxonomy" id="150026"/>
    <lineage>
        <taxon>Bacteria</taxon>
        <taxon>Bacillati</taxon>
        <taxon>Actinomycetota</taxon>
        <taxon>Actinomycetes</taxon>
        <taxon>Micrococcales</taxon>
        <taxon>Microbacteriaceae</taxon>
        <taxon>Leifsonia</taxon>
    </lineage>
</organism>
<protein>
    <submittedName>
        <fullName evidence="2">Uncharacterized protein</fullName>
    </submittedName>
</protein>
<feature type="transmembrane region" description="Helical" evidence="1">
    <location>
        <begin position="52"/>
        <end position="71"/>
    </location>
</feature>
<dbReference type="AlphaFoldDB" id="A0A7G6YDC5"/>
<accession>A0A7G6YDC5</accession>
<dbReference type="RefSeq" id="WP_185275927.1">
    <property type="nucleotide sequence ID" value="NZ_CP043641.1"/>
</dbReference>
<name>A0A7G6YDC5_9MICO</name>
<keyword evidence="1" id="KW-0472">Membrane</keyword>
<keyword evidence="1" id="KW-0812">Transmembrane</keyword>
<proteinExistence type="predicted"/>
<dbReference type="KEGG" id="lse:F1C12_16135"/>
<feature type="transmembrane region" description="Helical" evidence="1">
    <location>
        <begin position="83"/>
        <end position="102"/>
    </location>
</feature>
<keyword evidence="1" id="KW-1133">Transmembrane helix</keyword>
<feature type="transmembrane region" description="Helical" evidence="1">
    <location>
        <begin position="12"/>
        <end position="31"/>
    </location>
</feature>
<dbReference type="Proteomes" id="UP000515511">
    <property type="component" value="Chromosome"/>
</dbReference>
<evidence type="ECO:0000313" key="3">
    <source>
        <dbReference type="Proteomes" id="UP000515511"/>
    </source>
</evidence>
<sequence>MIDPLDARVVLLDGTTAATLAQVLPLLLLTLMVELRRVEVHRRGRIRLTRTLLALFFIVFGIVELVLVMSIDGTFIPFEWTDLALALLIFGLLGLLFWLSLLDAPSTRKRTRDDARAEHPRS</sequence>
<dbReference type="EMBL" id="CP043641">
    <property type="protein sequence ID" value="QNE36490.1"/>
    <property type="molecule type" value="Genomic_DNA"/>
</dbReference>
<gene>
    <name evidence="2" type="ORF">F1C12_16135</name>
</gene>
<evidence type="ECO:0000313" key="2">
    <source>
        <dbReference type="EMBL" id="QNE36490.1"/>
    </source>
</evidence>
<reference evidence="3" key="1">
    <citation type="submission" date="2019-09" db="EMBL/GenBank/DDBJ databases">
        <title>Antimicrobial potential of Antarctic Bacteria.</title>
        <authorList>
            <person name="Benaud N."/>
            <person name="Edwards R.J."/>
            <person name="Ferrari B.C."/>
        </authorList>
    </citation>
    <scope>NUCLEOTIDE SEQUENCE [LARGE SCALE GENOMIC DNA]</scope>
    <source>
        <strain evidence="3">INR9</strain>
    </source>
</reference>